<accession>W2UPL9</accession>
<name>W2UPL9_9FLAO</name>
<organism evidence="1 2">
    <name type="scientific">Zhouia amylolytica AD3</name>
    <dbReference type="NCBI Taxonomy" id="1286632"/>
    <lineage>
        <taxon>Bacteria</taxon>
        <taxon>Pseudomonadati</taxon>
        <taxon>Bacteroidota</taxon>
        <taxon>Flavobacteriia</taxon>
        <taxon>Flavobacteriales</taxon>
        <taxon>Flavobacteriaceae</taxon>
        <taxon>Zhouia</taxon>
    </lineage>
</organism>
<protein>
    <submittedName>
        <fullName evidence="1">Uncharacterized protein</fullName>
    </submittedName>
</protein>
<sequence>MFLVLGVLLVVAMSSYNLSPTSTKKKSIDYIAYMRTINKAESYILKEQFDSALVMYKLAFKNVDKPLAGHSFTAMQTSAYLDEIDVFEDFVIETFKCGLTVKDITNDSLLNNYISDKKLYEVIQKKYKRYSKVFKNKVDKILKDSLYKLSKLDQKWKIYYIDSLSKIDPNNSKKYNITYDSIVSDIVENKLIPLIKQYGYPGERNIGPAKNGRQAYRYSFGQETAKIILWHYYRLPKTCSYNDIFFNEVKKGNMPPDQYASIMDFQARHGTDHSCNSEIYNEKTVTRDTSLFSQINSRRKKLGLESLEEKKSKYRRGQGICRKIRKEKKYNYIKLFYWCG</sequence>
<dbReference type="eggNOG" id="ENOG502ZCFB">
    <property type="taxonomic scope" value="Bacteria"/>
</dbReference>
<evidence type="ECO:0000313" key="1">
    <source>
        <dbReference type="EMBL" id="ETN96130.1"/>
    </source>
</evidence>
<proteinExistence type="predicted"/>
<keyword evidence="2" id="KW-1185">Reference proteome</keyword>
<reference evidence="2" key="1">
    <citation type="submission" date="2013-11" db="EMBL/GenBank/DDBJ databases">
        <title>Draft genome sequence from a member of Zhouia, isolated tidal flat.</title>
        <authorList>
            <person name="Jin H."/>
            <person name="Jeon C.O."/>
        </authorList>
    </citation>
    <scope>NUCLEOTIDE SEQUENCE [LARGE SCALE GENOMIC DNA]</scope>
    <source>
        <strain evidence="2">AD3</strain>
    </source>
</reference>
<dbReference type="Proteomes" id="UP000018850">
    <property type="component" value="Unassembled WGS sequence"/>
</dbReference>
<dbReference type="EMBL" id="AYXY01000018">
    <property type="protein sequence ID" value="ETN96130.1"/>
    <property type="molecule type" value="Genomic_DNA"/>
</dbReference>
<gene>
    <name evidence="1" type="ORF">P278_09570</name>
</gene>
<dbReference type="AlphaFoldDB" id="W2UPL9"/>
<evidence type="ECO:0000313" key="2">
    <source>
        <dbReference type="Proteomes" id="UP000018850"/>
    </source>
</evidence>
<comment type="caution">
    <text evidence="1">The sequence shown here is derived from an EMBL/GenBank/DDBJ whole genome shotgun (WGS) entry which is preliminary data.</text>
</comment>
<reference evidence="1 2" key="2">
    <citation type="journal article" date="2016" name="Genome Announc.">
        <title>Draft Genome Sequence of Zhouia amylolytica AD3, Isolated from Tidal Flat Sediment.</title>
        <authorList>
            <person name="Jia B."/>
            <person name="Jin H.M."/>
            <person name="Lee H.J."/>
            <person name="Jeon C.O."/>
        </authorList>
    </citation>
    <scope>NUCLEOTIDE SEQUENCE [LARGE SCALE GENOMIC DNA]</scope>
    <source>
        <strain evidence="1 2">AD3</strain>
    </source>
</reference>